<evidence type="ECO:0000256" key="1">
    <source>
        <dbReference type="SAM" id="SignalP"/>
    </source>
</evidence>
<protein>
    <recommendedName>
        <fullName evidence="2">Fimbrial-type adhesion domain-containing protein</fullName>
    </recommendedName>
</protein>
<keyword evidence="1" id="KW-0732">Signal</keyword>
<feature type="signal peptide" evidence="1">
    <location>
        <begin position="1"/>
        <end position="20"/>
    </location>
</feature>
<dbReference type="Gene3D" id="2.60.40.1090">
    <property type="entry name" value="Fimbrial-type adhesion domain"/>
    <property type="match status" value="1"/>
</dbReference>
<dbReference type="Proteomes" id="UP001160882">
    <property type="component" value="Unassembled WGS sequence"/>
</dbReference>
<evidence type="ECO:0000313" key="4">
    <source>
        <dbReference type="Proteomes" id="UP001160882"/>
    </source>
</evidence>
<sequence>MWVKLLLFTCFVVMAPKAFSACFFVSGASKPLAGVDLKFQSVSDSSAMISTVWHESAQSGVVKCSGAAGGKSEQIRMTNSRIYKGTYMFEGEAYGLLPTNRDDVAVIFSVITPGGITVPLNGASGIVLFEFKPDGGEVTIGYTIRYRLVALKKIAPGVTWFSMDYLVSTVLPNGTAAYYSLPSSKLSVNNASCQLRVPSSVKLQPVSVAQFPSNGSALEAARFNVVANCPPAFFGFEVLYGMTDVNAPENIADKLTNAAVTGAAKGIQLQLMDEGFPIIFAPEGVTIRATRLGSMDAAGGFLVKQLQARYIRTGSVLKAGLIKSSASIVLSYN</sequence>
<evidence type="ECO:0000259" key="2">
    <source>
        <dbReference type="Pfam" id="PF00419"/>
    </source>
</evidence>
<dbReference type="InterPro" id="IPR000259">
    <property type="entry name" value="Adhesion_dom_fimbrial"/>
</dbReference>
<proteinExistence type="predicted"/>
<dbReference type="InterPro" id="IPR036937">
    <property type="entry name" value="Adhesion_dom_fimbrial_sf"/>
</dbReference>
<feature type="chain" id="PRO_5041298791" description="Fimbrial-type adhesion domain-containing protein" evidence="1">
    <location>
        <begin position="21"/>
        <end position="333"/>
    </location>
</feature>
<gene>
    <name evidence="3" type="ORF">N5I14_04820</name>
</gene>
<dbReference type="InterPro" id="IPR008966">
    <property type="entry name" value="Adhesion_dom_sf"/>
</dbReference>
<dbReference type="RefSeq" id="WP_280080696.1">
    <property type="nucleotide sequence ID" value="NZ_JAOCGG010000006.1"/>
</dbReference>
<reference evidence="3" key="1">
    <citation type="submission" date="2022-09" db="EMBL/GenBank/DDBJ databases">
        <title>Intensive care unit water sources are persistently colonized with multi-drug resistant bacteria and are the site of extensive horizontal gene transfer of antibiotic resistance genes.</title>
        <authorList>
            <person name="Diorio-Toth L."/>
        </authorList>
    </citation>
    <scope>NUCLEOTIDE SEQUENCE</scope>
    <source>
        <strain evidence="3">GD03782</strain>
    </source>
</reference>
<evidence type="ECO:0000313" key="3">
    <source>
        <dbReference type="EMBL" id="MDH1629566.1"/>
    </source>
</evidence>
<dbReference type="GO" id="GO:0009289">
    <property type="term" value="C:pilus"/>
    <property type="evidence" value="ECO:0007669"/>
    <property type="project" value="InterPro"/>
</dbReference>
<dbReference type="Pfam" id="PF00419">
    <property type="entry name" value="Fimbrial"/>
    <property type="match status" value="1"/>
</dbReference>
<dbReference type="AlphaFoldDB" id="A0AA42RTM1"/>
<accession>A0AA42RTM1</accession>
<dbReference type="EMBL" id="JAOCGG010000006">
    <property type="protein sequence ID" value="MDH1629566.1"/>
    <property type="molecule type" value="Genomic_DNA"/>
</dbReference>
<name>A0AA42RTM1_9PSED</name>
<organism evidence="3 4">
    <name type="scientific">Pseudomonas mosselii</name>
    <dbReference type="NCBI Taxonomy" id="78327"/>
    <lineage>
        <taxon>Bacteria</taxon>
        <taxon>Pseudomonadati</taxon>
        <taxon>Pseudomonadota</taxon>
        <taxon>Gammaproteobacteria</taxon>
        <taxon>Pseudomonadales</taxon>
        <taxon>Pseudomonadaceae</taxon>
        <taxon>Pseudomonas</taxon>
    </lineage>
</organism>
<comment type="caution">
    <text evidence="3">The sequence shown here is derived from an EMBL/GenBank/DDBJ whole genome shotgun (WGS) entry which is preliminary data.</text>
</comment>
<feature type="domain" description="Fimbrial-type adhesion" evidence="2">
    <location>
        <begin position="188"/>
        <end position="332"/>
    </location>
</feature>
<dbReference type="GO" id="GO:0007155">
    <property type="term" value="P:cell adhesion"/>
    <property type="evidence" value="ECO:0007669"/>
    <property type="project" value="InterPro"/>
</dbReference>
<dbReference type="SUPFAM" id="SSF49401">
    <property type="entry name" value="Bacterial adhesins"/>
    <property type="match status" value="1"/>
</dbReference>